<dbReference type="Proteomes" id="UP000663891">
    <property type="component" value="Unassembled WGS sequence"/>
</dbReference>
<accession>A0A818MIP6</accession>
<dbReference type="Proteomes" id="UP000663881">
    <property type="component" value="Unassembled WGS sequence"/>
</dbReference>
<dbReference type="EMBL" id="CAJOAY010000219">
    <property type="protein sequence ID" value="CAF3589973.1"/>
    <property type="molecule type" value="Genomic_DNA"/>
</dbReference>
<evidence type="ECO:0000313" key="5">
    <source>
        <dbReference type="Proteomes" id="UP000663881"/>
    </source>
</evidence>
<feature type="coiled-coil region" evidence="1">
    <location>
        <begin position="1361"/>
        <end position="1420"/>
    </location>
</feature>
<reference evidence="4" key="1">
    <citation type="submission" date="2021-02" db="EMBL/GenBank/DDBJ databases">
        <authorList>
            <person name="Nowell W R."/>
        </authorList>
    </citation>
    <scope>NUCLEOTIDE SEQUENCE</scope>
</reference>
<name>A0A818MIP6_9BILA</name>
<dbReference type="EMBL" id="CAJNON010000096">
    <property type="protein sequence ID" value="CAF0958708.1"/>
    <property type="molecule type" value="Genomic_DNA"/>
</dbReference>
<evidence type="ECO:0000256" key="2">
    <source>
        <dbReference type="SAM" id="MobiDB-lite"/>
    </source>
</evidence>
<feature type="compositionally biased region" description="Basic and acidic residues" evidence="2">
    <location>
        <begin position="1815"/>
        <end position="1824"/>
    </location>
</feature>
<protein>
    <submittedName>
        <fullName evidence="4">Uncharacterized protein</fullName>
    </submittedName>
</protein>
<dbReference type="OrthoDB" id="10192743at2759"/>
<evidence type="ECO:0000256" key="1">
    <source>
        <dbReference type="SAM" id="Coils"/>
    </source>
</evidence>
<gene>
    <name evidence="4" type="ORF">OKA104_LOCUS6061</name>
    <name evidence="3" type="ORF">VCS650_LOCUS12479</name>
</gene>
<evidence type="ECO:0000313" key="4">
    <source>
        <dbReference type="EMBL" id="CAF3589973.1"/>
    </source>
</evidence>
<feature type="region of interest" description="Disordered" evidence="2">
    <location>
        <begin position="1570"/>
        <end position="1608"/>
    </location>
</feature>
<feature type="compositionally biased region" description="Gly residues" evidence="2">
    <location>
        <begin position="1633"/>
        <end position="1646"/>
    </location>
</feature>
<evidence type="ECO:0000313" key="3">
    <source>
        <dbReference type="EMBL" id="CAF0958708.1"/>
    </source>
</evidence>
<sequence>MPTLNSDLDGIRHTLFELNNQADQILVNINQQTGDQNKELHLVRIEETIRNNLQYLNDKLNSLNIKLNDTNDQPIPNFRTTLDQLEFFIEKLKSITTDENISSVPQYPNYVQQINNQLNSVPDIHEHLQNNSPIFRVDQRFFERNLNSQEEFRPYEQPNFKEQLSRNLQILEEKLDRLRTINYERHQRKLADFFTELQSKYENDMAKCQRRITFQSQLKEYSKYCMDFCKSYQGSSDDLKKHFKISCRQKLNNDLEFKHYFHVFLIQFRKDLLQMVLNESKDYLPRSTNLTHCLENDEYYSLYMDKEQLKLIHQFVGKTFNANCLQKFYDLVSTKTPYFELFFLYINDTHHAIDYLNVLKESYLVYVRDFILTLNKKDRELIESNETIQDIFNQLKIFNKKGFEIIHDSEKLLKTMFIRQFKGETWNKTLTCDQSRLTVTSNEDSLIDIEDFIGKSQSLFEQCDKFKQKKPSLKLYLKKSFDLLNESMLTDEIIIKSNSSTPDQKYQANTQLRNKFQFRALIYLDMAKKCNSPCFDKFNYFNQSKYDFIEYDKRTTNEPNIQFHENNFIQLFKQAFAIDDISSMKLYDDMLQINPYFFEAQYQNLLKFYELNNCEKMSHIHKTFTELIRSDTPVIDLFEILIDLKNCRHDRKSRKSSMFLNKILKIKVNNNQNKFLYLQFNKTIYSHEIKFNNEEQLINLLKYGQISIVLLKKNSNKSSELKYHLSNFDFEQLIRGLLRIILKQESNFLELIKLFKKLELVNENEYHKLDEKFRKLLPETRFNLIKCKVDSDHFQSVCEISRSIKEFLIFINPKKSRFNQRILQLKLQRAKLYRQNYYFYLEELELLDILQHQKTDADHNPMIYYRLSYLYQWKGDVQMSIHYINLAGRKYNEKINKKIFKKIEKFKSNLLKLENVKSTESMFFDKNKINLLQIFNLLTKFNFASESYITLGFHLFEEKTPNALLNCLFYHLFEQHDIEEYLQHHENTLTKKYYELQKTQMFILNFIETLNEFRKRYQHRDRKSLEIFREVTAKIDEFQKIQLLDIEFIKIFNDLIEKYHKLQEMQPLDGKFTRIFNDLTQKYPKLQEMQLVNAEFFKILNVLTKGYSKLQADHLLDPKSMEILNHSKDKQILITDFIKAFHKFIEKYRKLRNEQLPEKEFIEAFNKLQQTQLFETEFINAYQDFTRNYSELQVQRMFDTNFIKAFNKKFNTKFKCFFINESIDHKTYTYKNDEIPIILLKTSDSYITIKEVNCSMFLTVLSTTYNAKADLKTVCSKFLDNEISKNILSNSNDSKNIEIFIQAMIEYKSMKIFNEEVIYYLKSDDYKSFCFNFWSLIANLDDNIDLTDTLNYFKELFCESVEEYRKEKEEEHKSALELIDNMIEQSDKKQKHWKLLNKFKEKIIQNLSEYRNVSRKYEKRKKLSDIMLSMDEINEKFKQILSKDCFDIDLEFNDTHEEQSFYQYLKASDENEIPFQLLLIIQDSLSEPEINIDGSNLIVTTYNIFLSDIIRNIQTKIKDLNIQTVTFYGTNVFIDLSLENEYWHGINLICGSDVIDFVKEEPNTKITINLTGKKGADGKDAENQPDAKRESEDGLDGLPGEDGQVGGNGGNIFFVANKQLKGRENIEKLITSGGDGGKGGKGGNGGKGHDGKNGEDAEEDNDLNFLIRGYYFIHGKPGTRGGDGGQGGDAGLGGFGGYAGAVDIEENQMKINDTLVNKIESIDKSNISAEHGLPGEGGKSGEGGHDGNDVLFHRYHNFCKQDVYRGYIKITKDEWGYFTYTVEFEYVKRPKKPDGISKGQGKTADIQINAGKVRQKSENKEKSNEQQIKNQLNEVINKNDIRTNNISNNISNAINLLADQRNEMLNERATLVKTHQLSNSLLENANQIAQEALKLNATKIKSKIENNILKTSDTDNKQDNKSANQLKFSIDTNPQLSICFQTDNLLNQRLIISYKLKKDQLIRQFDEKIKEIDKKILSLKYKGKHVLFKIDIDASKSFLIQKNQTNQVKLSSLDGNEIPNATDDLLFNEDFSLLTKTFETVCYYPISKEHEPFVLKQYFHDLEMLKQEKKRFIRTRNKLEQLNIDLFINEICLEYGCEELINYKMLKFDEFIHFDLFDMKKFIKQNDFPIDEITTYQRDLTNLFQNQSIDSQIIEEVSNILIASKISIKRIEKSTKFLYLLFDILQGKKKFKEFKVNECTPIYHCKESTGIYIIEQLMYQFLQAKDKNLELLARIFNCFKKIIEKQEDKILCMKKIENFLEFLKEHLLIIPVDSNQGSLLHAMRRDLNFIQIHCLSKLFYDLFDELELIIIIREQQFEKLKNYTDKIETYFQEKQNEDIDQDIQIINHVDKHRKPDILHLFQQNITSIRINFQNNSAVKTFINDLCLSDTFKSKIEITLINFYAYLTSVTEYKYNCIITDKKKFFRKLKLFLKQEKNKKKINLDNILIHKRKCESIVQLLYQNMNLQTNINFLNDIDFSKTLDLTEFVQNVKNLYDKLRLQKLREINEDQTSIEIIDLSKSDYNKNIGYIYLLSRELNNDDKTQIKNRTKIVIKTNNENQFMIYFRNNQNFEVQTHLLVEPSLIELLNKLNFSNDETKLSKENESNIYQSVYKEIQANNGFTKYSIEQIESFTKLKEFVYENLPVLKNELGANFYKYIADEIDRIFNLEFPDIWSRRIYCIFNNINIITTLQKKFQNDLNSPTPNNIVTSVLNDLITYPISKDVQNLLENKEDDIIIIFYKFLSIYDHLLIQITKKELNISFKVQFDEIAQTLSGKYQQKDDFMNNILYEIIVKNNQILKQYYSNDISNIPEQSRTKISTSINLLSLDLNKQKLIENIQINFKHLIDKGYLTLLDYIDQIYTISSNRLNVSRKHTIYSNLMQMINEFYTRTDVNSSIESFIEKSVLFLKRLQKQCLIFTSGLNNIDQSEIKRILTELKTNCTTFQRCSLKVLSRDHLNTSVQNQIILKQKMDQSTREYFSMKKSSLKSSLIVL</sequence>
<keyword evidence="1" id="KW-0175">Coiled coil</keyword>
<feature type="region of interest" description="Disordered" evidence="2">
    <location>
        <begin position="1793"/>
        <end position="1826"/>
    </location>
</feature>
<feature type="compositionally biased region" description="Basic and acidic residues" evidence="2">
    <location>
        <begin position="1574"/>
        <end position="1592"/>
    </location>
</feature>
<organism evidence="4 5">
    <name type="scientific">Adineta steineri</name>
    <dbReference type="NCBI Taxonomy" id="433720"/>
    <lineage>
        <taxon>Eukaryota</taxon>
        <taxon>Metazoa</taxon>
        <taxon>Spiralia</taxon>
        <taxon>Gnathifera</taxon>
        <taxon>Rotifera</taxon>
        <taxon>Eurotatoria</taxon>
        <taxon>Bdelloidea</taxon>
        <taxon>Adinetida</taxon>
        <taxon>Adinetidae</taxon>
        <taxon>Adineta</taxon>
    </lineage>
</organism>
<feature type="region of interest" description="Disordered" evidence="2">
    <location>
        <begin position="1629"/>
        <end position="1658"/>
    </location>
</feature>
<proteinExistence type="predicted"/>
<comment type="caution">
    <text evidence="4">The sequence shown here is derived from an EMBL/GenBank/DDBJ whole genome shotgun (WGS) entry which is preliminary data.</text>
</comment>